<protein>
    <submittedName>
        <fullName evidence="1">Uncharacterized protein</fullName>
    </submittedName>
</protein>
<dbReference type="EMBL" id="CM008054">
    <property type="protein sequence ID" value="PVH31457.1"/>
    <property type="molecule type" value="Genomic_DNA"/>
</dbReference>
<proteinExistence type="predicted"/>
<reference evidence="1" key="1">
    <citation type="submission" date="2018-04" db="EMBL/GenBank/DDBJ databases">
        <title>WGS assembly of Panicum hallii.</title>
        <authorList>
            <person name="Lovell J."/>
            <person name="Jenkins J."/>
            <person name="Lowry D."/>
            <person name="Mamidi S."/>
            <person name="Sreedasyam A."/>
            <person name="Weng X."/>
            <person name="Barry K."/>
            <person name="Bonette J."/>
            <person name="Campitelli B."/>
            <person name="Daum C."/>
            <person name="Gordon S."/>
            <person name="Gould B."/>
            <person name="Lipzen A."/>
            <person name="Macqueen A."/>
            <person name="Palacio-Mejia J."/>
            <person name="Plott C."/>
            <person name="Shakirov E."/>
            <person name="Shu S."/>
            <person name="Yoshinaga Y."/>
            <person name="Zane M."/>
            <person name="Rokhsar D."/>
            <person name="Grimwood J."/>
            <person name="Schmutz J."/>
            <person name="Juenger T."/>
        </authorList>
    </citation>
    <scope>NUCLEOTIDE SEQUENCE [LARGE SCALE GENOMIC DNA]</scope>
    <source>
        <strain evidence="1">FIL2</strain>
    </source>
</reference>
<dbReference type="AlphaFoldDB" id="A0A2T8I192"/>
<dbReference type="Gramene" id="PVH31457">
    <property type="protein sequence ID" value="PVH31457"/>
    <property type="gene ID" value="PAHAL_9G149800"/>
</dbReference>
<gene>
    <name evidence="1" type="ORF">PAHAL_9G149800</name>
</gene>
<evidence type="ECO:0000313" key="1">
    <source>
        <dbReference type="EMBL" id="PVH31457.1"/>
    </source>
</evidence>
<organism evidence="1">
    <name type="scientific">Panicum hallii</name>
    <dbReference type="NCBI Taxonomy" id="206008"/>
    <lineage>
        <taxon>Eukaryota</taxon>
        <taxon>Viridiplantae</taxon>
        <taxon>Streptophyta</taxon>
        <taxon>Embryophyta</taxon>
        <taxon>Tracheophyta</taxon>
        <taxon>Spermatophyta</taxon>
        <taxon>Magnoliopsida</taxon>
        <taxon>Liliopsida</taxon>
        <taxon>Poales</taxon>
        <taxon>Poaceae</taxon>
        <taxon>PACMAD clade</taxon>
        <taxon>Panicoideae</taxon>
        <taxon>Panicodae</taxon>
        <taxon>Paniceae</taxon>
        <taxon>Panicinae</taxon>
        <taxon>Panicum</taxon>
        <taxon>Panicum sect. Panicum</taxon>
    </lineage>
</organism>
<dbReference type="Proteomes" id="UP000243499">
    <property type="component" value="Chromosome 9"/>
</dbReference>
<sequence length="53" mass="6054">MLFYCQIRSVITASAFFREPDSRAAEVLMRRTRYPFLSWVSVGGEGFTCEITG</sequence>
<name>A0A2T8I192_9POAL</name>
<accession>A0A2T8I192</accession>